<dbReference type="CDD" id="cd01998">
    <property type="entry name" value="MnmA_TRMU-like"/>
    <property type="match status" value="1"/>
</dbReference>
<proteinExistence type="inferred from homology"/>
<dbReference type="Gene3D" id="3.40.50.620">
    <property type="entry name" value="HUPs"/>
    <property type="match status" value="1"/>
</dbReference>
<comment type="subcellular location">
    <subcellularLocation>
        <location evidence="9">Cytoplasm</location>
    </subcellularLocation>
</comment>
<feature type="domain" description="tRNA-specific 2-thiouridylase MnmA-like C-terminal" evidence="10">
    <location>
        <begin position="279"/>
        <end position="353"/>
    </location>
</feature>
<evidence type="ECO:0000256" key="6">
    <source>
        <dbReference type="ARBA" id="ARBA00022884"/>
    </source>
</evidence>
<dbReference type="InterPro" id="IPR046884">
    <property type="entry name" value="MnmA-like_central"/>
</dbReference>
<dbReference type="HAMAP" id="MF_00144">
    <property type="entry name" value="tRNA_thiouridyl_MnmA"/>
    <property type="match status" value="1"/>
</dbReference>
<dbReference type="PANTHER" id="PTHR11933">
    <property type="entry name" value="TRNA 5-METHYLAMINOMETHYL-2-THIOURIDYLATE -METHYLTRANSFERASE"/>
    <property type="match status" value="1"/>
</dbReference>
<feature type="binding site" evidence="9">
    <location>
        <position position="33"/>
    </location>
    <ligand>
        <name>ATP</name>
        <dbReference type="ChEBI" id="CHEBI:30616"/>
    </ligand>
</feature>
<keyword evidence="13" id="KW-1185">Reference proteome</keyword>
<evidence type="ECO:0000256" key="1">
    <source>
        <dbReference type="ARBA" id="ARBA00022555"/>
    </source>
</evidence>
<evidence type="ECO:0000256" key="5">
    <source>
        <dbReference type="ARBA" id="ARBA00022840"/>
    </source>
</evidence>
<evidence type="ECO:0000259" key="10">
    <source>
        <dbReference type="Pfam" id="PF20258"/>
    </source>
</evidence>
<comment type="function">
    <text evidence="9">Catalyzes the 2-thiolation of uridine at the wobble position (U34) of tRNA, leading to the formation of s(2)U34.</text>
</comment>
<comment type="similarity">
    <text evidence="9">Belongs to the MnmA/TRMU family.</text>
</comment>
<feature type="binding site" evidence="9">
    <location>
        <begin position="7"/>
        <end position="14"/>
    </location>
    <ligand>
        <name>ATP</name>
        <dbReference type="ChEBI" id="CHEBI:30616"/>
    </ligand>
</feature>
<evidence type="ECO:0000313" key="12">
    <source>
        <dbReference type="EMBL" id="MEQ3353046.1"/>
    </source>
</evidence>
<keyword evidence="4 9" id="KW-0547">Nucleotide-binding</keyword>
<keyword evidence="2 9" id="KW-0808">Transferase</keyword>
<dbReference type="InterPro" id="IPR046885">
    <property type="entry name" value="MnmA-like_C"/>
</dbReference>
<dbReference type="Gene3D" id="2.40.30.10">
    <property type="entry name" value="Translation factors"/>
    <property type="match status" value="1"/>
</dbReference>
<comment type="catalytic activity">
    <reaction evidence="8 9">
        <text>S-sulfanyl-L-cysteinyl-[protein] + uridine(34) in tRNA + AH2 + ATP = 2-thiouridine(34) in tRNA + L-cysteinyl-[protein] + A + AMP + diphosphate + H(+)</text>
        <dbReference type="Rhea" id="RHEA:47032"/>
        <dbReference type="Rhea" id="RHEA-COMP:10131"/>
        <dbReference type="Rhea" id="RHEA-COMP:11726"/>
        <dbReference type="Rhea" id="RHEA-COMP:11727"/>
        <dbReference type="Rhea" id="RHEA-COMP:11728"/>
        <dbReference type="ChEBI" id="CHEBI:13193"/>
        <dbReference type="ChEBI" id="CHEBI:15378"/>
        <dbReference type="ChEBI" id="CHEBI:17499"/>
        <dbReference type="ChEBI" id="CHEBI:29950"/>
        <dbReference type="ChEBI" id="CHEBI:30616"/>
        <dbReference type="ChEBI" id="CHEBI:33019"/>
        <dbReference type="ChEBI" id="CHEBI:61963"/>
        <dbReference type="ChEBI" id="CHEBI:65315"/>
        <dbReference type="ChEBI" id="CHEBI:87170"/>
        <dbReference type="ChEBI" id="CHEBI:456215"/>
        <dbReference type="EC" id="2.8.1.13"/>
    </reaction>
</comment>
<dbReference type="EMBL" id="JBBNPS010000003">
    <property type="protein sequence ID" value="MEQ3353046.1"/>
    <property type="molecule type" value="Genomic_DNA"/>
</dbReference>
<keyword evidence="5 9" id="KW-0067">ATP-binding</keyword>
<reference evidence="12 13" key="1">
    <citation type="submission" date="2024-04" db="EMBL/GenBank/DDBJ databases">
        <title>Human intestinal bacterial collection.</title>
        <authorList>
            <person name="Pauvert C."/>
            <person name="Hitch T.C.A."/>
            <person name="Clavel T."/>
        </authorList>
    </citation>
    <scope>NUCLEOTIDE SEQUENCE [LARGE SCALE GENOMIC DNA]</scope>
    <source>
        <strain evidence="12 13">CLA-SR-H026</strain>
    </source>
</reference>
<feature type="site" description="Interaction with tRNA" evidence="9">
    <location>
        <position position="126"/>
    </location>
</feature>
<feature type="region of interest" description="Interaction with tRNA" evidence="9">
    <location>
        <begin position="149"/>
        <end position="151"/>
    </location>
</feature>
<accession>A0ABV1J4E3</accession>
<dbReference type="NCBIfam" id="NF001138">
    <property type="entry name" value="PRK00143.1"/>
    <property type="match status" value="1"/>
</dbReference>
<dbReference type="NCBIfam" id="TIGR00420">
    <property type="entry name" value="trmU"/>
    <property type="match status" value="1"/>
</dbReference>
<evidence type="ECO:0000256" key="2">
    <source>
        <dbReference type="ARBA" id="ARBA00022679"/>
    </source>
</evidence>
<evidence type="ECO:0000256" key="4">
    <source>
        <dbReference type="ARBA" id="ARBA00022741"/>
    </source>
</evidence>
<name>A0ABV1J4E3_9FIRM</name>
<evidence type="ECO:0000256" key="7">
    <source>
        <dbReference type="ARBA" id="ARBA00023157"/>
    </source>
</evidence>
<comment type="caution">
    <text evidence="9">Lacks conserved residue(s) required for the propagation of feature annotation.</text>
</comment>
<evidence type="ECO:0000256" key="8">
    <source>
        <dbReference type="ARBA" id="ARBA00051542"/>
    </source>
</evidence>
<evidence type="ECO:0000256" key="3">
    <source>
        <dbReference type="ARBA" id="ARBA00022694"/>
    </source>
</evidence>
<feature type="region of interest" description="Interaction with tRNA" evidence="9">
    <location>
        <begin position="304"/>
        <end position="305"/>
    </location>
</feature>
<feature type="site" description="Interaction with tRNA" evidence="9">
    <location>
        <position position="337"/>
    </location>
</feature>
<dbReference type="Proteomes" id="UP001481872">
    <property type="component" value="Unassembled WGS sequence"/>
</dbReference>
<sequence>MSRILVAMSGGVDSSVAAYLLKKAGHECIGVTMKLYENDTVAHTGHTCCSLDDIDDARMVAAKLGMDYFVYDFSERFEEEVIDKFVAYYEKGWTPNPCIDCNRYLKFEDLYTRAKELDCDYIATGHYARIQYDDTLKRYALLKGPDEKKDQSYVLYSLSQEQLAHTLFPLGELEKSEVRKIAEEAGLVNAKKHDSQDICFVPDGDYKGFLERRENKTYAEGDIVDEEGRVLGRHKGAVGYTIGQRKGLGVAAGHPVYVLDKDMEKNRVVVGNKEHLKKKELDAVDFQWLSYPETDRLKVTARTRYHGKETAATLIDKKDGNITLIFDEPHGAIAKGQAVVCYDGDKVVGGGTIVDSRG</sequence>
<dbReference type="Gene3D" id="2.30.30.280">
    <property type="entry name" value="Adenine nucleotide alpha hydrolases-like domains"/>
    <property type="match status" value="1"/>
</dbReference>
<keyword evidence="7" id="KW-1015">Disulfide bond</keyword>
<keyword evidence="9" id="KW-0963">Cytoplasm</keyword>
<keyword evidence="6 9" id="KW-0694">RNA-binding</keyword>
<gene>
    <name evidence="9 12" type="primary">mnmA</name>
    <name evidence="12" type="ORF">AAA081_01845</name>
</gene>
<dbReference type="PANTHER" id="PTHR11933:SF5">
    <property type="entry name" value="MITOCHONDRIAL TRNA-SPECIFIC 2-THIOURIDYLASE 1"/>
    <property type="match status" value="1"/>
</dbReference>
<protein>
    <recommendedName>
        <fullName evidence="9">tRNA-specific 2-thiouridylase MnmA</fullName>
        <ecNumber evidence="9">2.8.1.13</ecNumber>
    </recommendedName>
</protein>
<keyword evidence="1 9" id="KW-0820">tRNA-binding</keyword>
<dbReference type="RefSeq" id="WP_349053459.1">
    <property type="nucleotide sequence ID" value="NZ_JBBNPS010000003.1"/>
</dbReference>
<keyword evidence="3 9" id="KW-0819">tRNA processing</keyword>
<dbReference type="Pfam" id="PF03054">
    <property type="entry name" value="tRNA_Me_trans"/>
    <property type="match status" value="1"/>
</dbReference>
<comment type="caution">
    <text evidence="12">The sequence shown here is derived from an EMBL/GenBank/DDBJ whole genome shotgun (WGS) entry which is preliminary data.</text>
</comment>
<dbReference type="InterPro" id="IPR004506">
    <property type="entry name" value="MnmA-like"/>
</dbReference>
<dbReference type="GO" id="GO:0103016">
    <property type="term" value="F:tRNA-uridine 2-sulfurtransferase activity"/>
    <property type="evidence" value="ECO:0007669"/>
    <property type="project" value="UniProtKB-EC"/>
</dbReference>
<feature type="active site" description="Nucleophile" evidence="9">
    <location>
        <position position="101"/>
    </location>
</feature>
<dbReference type="InterPro" id="IPR014729">
    <property type="entry name" value="Rossmann-like_a/b/a_fold"/>
</dbReference>
<evidence type="ECO:0000256" key="9">
    <source>
        <dbReference type="HAMAP-Rule" id="MF_00144"/>
    </source>
</evidence>
<dbReference type="Pfam" id="PF20259">
    <property type="entry name" value="tRNA_Me_trans_M"/>
    <property type="match status" value="1"/>
</dbReference>
<dbReference type="InterPro" id="IPR023382">
    <property type="entry name" value="MnmA-like_central_sf"/>
</dbReference>
<evidence type="ECO:0000259" key="11">
    <source>
        <dbReference type="Pfam" id="PF20259"/>
    </source>
</evidence>
<feature type="domain" description="tRNA-specific 2-thiouridylase MnmA-like central" evidence="11">
    <location>
        <begin position="208"/>
        <end position="271"/>
    </location>
</feature>
<dbReference type="SUPFAM" id="SSF52402">
    <property type="entry name" value="Adenine nucleotide alpha hydrolases-like"/>
    <property type="match status" value="1"/>
</dbReference>
<dbReference type="EC" id="2.8.1.13" evidence="9"/>
<feature type="active site" description="Cysteine persulfide intermediate" evidence="9">
    <location>
        <position position="199"/>
    </location>
</feature>
<organism evidence="12 13">
    <name type="scientific">Aedoeadaptatus acetigenes</name>
    <dbReference type="NCBI Taxonomy" id="2981723"/>
    <lineage>
        <taxon>Bacteria</taxon>
        <taxon>Bacillati</taxon>
        <taxon>Bacillota</taxon>
        <taxon>Tissierellia</taxon>
        <taxon>Tissierellales</taxon>
        <taxon>Peptoniphilaceae</taxon>
        <taxon>Aedoeadaptatus</taxon>
    </lineage>
</organism>
<feature type="binding site" evidence="9">
    <location>
        <position position="125"/>
    </location>
    <ligand>
        <name>ATP</name>
        <dbReference type="ChEBI" id="CHEBI:30616"/>
    </ligand>
</feature>
<evidence type="ECO:0000313" key="13">
    <source>
        <dbReference type="Proteomes" id="UP001481872"/>
    </source>
</evidence>
<dbReference type="Pfam" id="PF20258">
    <property type="entry name" value="tRNA_Me_trans_C"/>
    <property type="match status" value="1"/>
</dbReference>